<dbReference type="InterPro" id="IPR029056">
    <property type="entry name" value="Ribokinase-like"/>
</dbReference>
<keyword evidence="9" id="KW-0963">Cytoplasm</keyword>
<dbReference type="GO" id="GO:0046872">
    <property type="term" value="F:metal ion binding"/>
    <property type="evidence" value="ECO:0007669"/>
    <property type="project" value="UniProtKB-KW"/>
</dbReference>
<dbReference type="GO" id="GO:0005829">
    <property type="term" value="C:cytosol"/>
    <property type="evidence" value="ECO:0007669"/>
    <property type="project" value="TreeGrafter"/>
</dbReference>
<feature type="domain" description="Carbohydrate kinase PfkB" evidence="10">
    <location>
        <begin position="1"/>
        <end position="295"/>
    </location>
</feature>
<dbReference type="UniPathway" id="UPA00916">
    <property type="reaction ID" value="UER00889"/>
</dbReference>
<evidence type="ECO:0000256" key="3">
    <source>
        <dbReference type="ARBA" id="ARBA00022741"/>
    </source>
</evidence>
<organism evidence="11 12">
    <name type="scientific">Actinocatenispora thailandica</name>
    <dbReference type="NCBI Taxonomy" id="227318"/>
    <lineage>
        <taxon>Bacteria</taxon>
        <taxon>Bacillati</taxon>
        <taxon>Actinomycetota</taxon>
        <taxon>Actinomycetes</taxon>
        <taxon>Micromonosporales</taxon>
        <taxon>Micromonosporaceae</taxon>
        <taxon>Actinocatenispora</taxon>
    </lineage>
</organism>
<sequence length="310" mass="29754">MSRVVVVGSANVDVTTQVPTLPAPGQTLLATGTALLPGGKGANQAVAASRWGIDTELYAAVGADSFGRLLRSALAEQGVGLDRLIETGSEPTGLALVTVAADAENTIVVAPGANSALTAGAVADLPAHLGAGDVVLLQLEVPLATAAAAATAARAAGARVVLNAAPPPPASGGLAELLAGVDVLVVNETEATALAGTGPPGETAGWLPVAAALRALGPAAVVITLGGDGAVACAGDEAWHQAALPAAVLDTTGAGDAFCGVLAAALADGRSLPRAVRAGCAAGAAATEGRGAQAALYGRDQLDARMGEGA</sequence>
<keyword evidence="2 9" id="KW-0479">Metal-binding</keyword>
<feature type="binding site" evidence="9">
    <location>
        <position position="140"/>
    </location>
    <ligand>
        <name>substrate</name>
    </ligand>
</feature>
<feature type="binding site" evidence="9">
    <location>
        <position position="187"/>
    </location>
    <ligand>
        <name>ATP</name>
        <dbReference type="ChEBI" id="CHEBI:30616"/>
    </ligand>
</feature>
<evidence type="ECO:0000259" key="10">
    <source>
        <dbReference type="Pfam" id="PF00294"/>
    </source>
</evidence>
<dbReference type="InterPro" id="IPR011611">
    <property type="entry name" value="PfkB_dom"/>
</dbReference>
<dbReference type="InterPro" id="IPR011877">
    <property type="entry name" value="Ribokinase"/>
</dbReference>
<dbReference type="Pfam" id="PF00294">
    <property type="entry name" value="PfkB"/>
    <property type="match status" value="1"/>
</dbReference>
<dbReference type="RefSeq" id="WP_203960964.1">
    <property type="nucleotide sequence ID" value="NZ_AP023355.1"/>
</dbReference>
<comment type="subunit">
    <text evidence="9">Homodimer.</text>
</comment>
<dbReference type="CDD" id="cd01174">
    <property type="entry name" value="ribokinase"/>
    <property type="match status" value="1"/>
</dbReference>
<feature type="binding site" evidence="9">
    <location>
        <position position="286"/>
    </location>
    <ligand>
        <name>K(+)</name>
        <dbReference type="ChEBI" id="CHEBI:29103"/>
    </ligand>
</feature>
<feature type="binding site" evidence="9">
    <location>
        <begin position="39"/>
        <end position="43"/>
    </location>
    <ligand>
        <name>substrate</name>
    </ligand>
</feature>
<dbReference type="Proteomes" id="UP000611640">
    <property type="component" value="Chromosome"/>
</dbReference>
<evidence type="ECO:0000256" key="2">
    <source>
        <dbReference type="ARBA" id="ARBA00022723"/>
    </source>
</evidence>
<evidence type="ECO:0000313" key="11">
    <source>
        <dbReference type="EMBL" id="BCJ34210.1"/>
    </source>
</evidence>
<evidence type="ECO:0000256" key="4">
    <source>
        <dbReference type="ARBA" id="ARBA00022777"/>
    </source>
</evidence>
<feature type="binding site" evidence="9">
    <location>
        <begin position="255"/>
        <end position="256"/>
    </location>
    <ligand>
        <name>ATP</name>
        <dbReference type="ChEBI" id="CHEBI:30616"/>
    </ligand>
</feature>
<protein>
    <recommendedName>
        <fullName evidence="9">Ribokinase</fullName>
        <shortName evidence="9">RK</shortName>
        <ecNumber evidence="9">2.7.1.15</ecNumber>
    </recommendedName>
</protein>
<comment type="cofactor">
    <cofactor evidence="9">
        <name>Mg(2+)</name>
        <dbReference type="ChEBI" id="CHEBI:18420"/>
    </cofactor>
    <text evidence="9">Requires a divalent cation, most likely magnesium in vivo, as an electrophilic catalyst to aid phosphoryl group transfer. It is the chelate of the metal and the nucleotide that is the actual substrate.</text>
</comment>
<name>A0A7R7DM24_9ACTN</name>
<feature type="binding site" evidence="9">
    <location>
        <position position="291"/>
    </location>
    <ligand>
        <name>K(+)</name>
        <dbReference type="ChEBI" id="CHEBI:29103"/>
    </ligand>
</feature>
<keyword evidence="8 9" id="KW-0119">Carbohydrate metabolism</keyword>
<evidence type="ECO:0000256" key="6">
    <source>
        <dbReference type="ARBA" id="ARBA00022842"/>
    </source>
</evidence>
<keyword evidence="3 9" id="KW-0547">Nucleotide-binding</keyword>
<dbReference type="EMBL" id="AP023355">
    <property type="protein sequence ID" value="BCJ34210.1"/>
    <property type="molecule type" value="Genomic_DNA"/>
</dbReference>
<feature type="binding site" evidence="9">
    <location>
        <position position="250"/>
    </location>
    <ligand>
        <name>K(+)</name>
        <dbReference type="ChEBI" id="CHEBI:29103"/>
    </ligand>
</feature>
<feature type="binding site" evidence="9">
    <location>
        <position position="289"/>
    </location>
    <ligand>
        <name>K(+)</name>
        <dbReference type="ChEBI" id="CHEBI:29103"/>
    </ligand>
</feature>
<dbReference type="KEGG" id="atl:Athai_17130"/>
<dbReference type="PANTHER" id="PTHR10584">
    <property type="entry name" value="SUGAR KINASE"/>
    <property type="match status" value="1"/>
</dbReference>
<evidence type="ECO:0000256" key="1">
    <source>
        <dbReference type="ARBA" id="ARBA00022679"/>
    </source>
</evidence>
<dbReference type="InterPro" id="IPR002139">
    <property type="entry name" value="Ribo/fructo_kinase"/>
</dbReference>
<keyword evidence="4 9" id="KW-0418">Kinase</keyword>
<evidence type="ECO:0000256" key="7">
    <source>
        <dbReference type="ARBA" id="ARBA00022958"/>
    </source>
</evidence>
<evidence type="ECO:0000256" key="8">
    <source>
        <dbReference type="ARBA" id="ARBA00023277"/>
    </source>
</evidence>
<dbReference type="PRINTS" id="PR00990">
    <property type="entry name" value="RIBOKINASE"/>
</dbReference>
<feature type="active site" description="Proton acceptor" evidence="9">
    <location>
        <position position="256"/>
    </location>
</feature>
<comment type="catalytic activity">
    <reaction evidence="9">
        <text>D-ribose + ATP = D-ribose 5-phosphate + ADP + H(+)</text>
        <dbReference type="Rhea" id="RHEA:13697"/>
        <dbReference type="ChEBI" id="CHEBI:15378"/>
        <dbReference type="ChEBI" id="CHEBI:30616"/>
        <dbReference type="ChEBI" id="CHEBI:47013"/>
        <dbReference type="ChEBI" id="CHEBI:78346"/>
        <dbReference type="ChEBI" id="CHEBI:456216"/>
        <dbReference type="EC" id="2.7.1.15"/>
    </reaction>
</comment>
<dbReference type="AlphaFoldDB" id="A0A7R7DM24"/>
<comment type="similarity">
    <text evidence="9">Belongs to the carbohydrate kinase PfkB family. Ribokinase subfamily.</text>
</comment>
<comment type="subcellular location">
    <subcellularLocation>
        <location evidence="9">Cytoplasm</location>
    </subcellularLocation>
</comment>
<dbReference type="GO" id="GO:0019303">
    <property type="term" value="P:D-ribose catabolic process"/>
    <property type="evidence" value="ECO:0007669"/>
    <property type="project" value="UniProtKB-UniRule"/>
</dbReference>
<dbReference type="EC" id="2.7.1.15" evidence="9"/>
<comment type="activity regulation">
    <text evidence="9">Activated by a monovalent cation that binds near, but not in, the active site. The most likely occupant of the site in vivo is potassium. Ion binding induces a conformational change that may alter substrate affinity.</text>
</comment>
<dbReference type="PANTHER" id="PTHR10584:SF166">
    <property type="entry name" value="RIBOKINASE"/>
    <property type="match status" value="1"/>
</dbReference>
<evidence type="ECO:0000313" key="12">
    <source>
        <dbReference type="Proteomes" id="UP000611640"/>
    </source>
</evidence>
<evidence type="ECO:0000256" key="9">
    <source>
        <dbReference type="HAMAP-Rule" id="MF_01987"/>
    </source>
</evidence>
<dbReference type="Gene3D" id="3.40.1190.20">
    <property type="match status" value="1"/>
</dbReference>
<accession>A0A7R7DM24</accession>
<comment type="function">
    <text evidence="9">Catalyzes the phosphorylation of ribose at O-5 in a reaction requiring ATP and magnesium. The resulting D-ribose-5-phosphate can then be used either for sythesis of nucleotides, histidine, and tryptophan, or as a component of the pentose phosphate pathway.</text>
</comment>
<evidence type="ECO:0000256" key="5">
    <source>
        <dbReference type="ARBA" id="ARBA00022840"/>
    </source>
</evidence>
<comment type="caution">
    <text evidence="9">Lacks conserved residue(s) required for the propagation of feature annotation.</text>
</comment>
<keyword evidence="5 9" id="KW-0067">ATP-binding</keyword>
<keyword evidence="7 9" id="KW-0630">Potassium</keyword>
<dbReference type="HAMAP" id="MF_01987">
    <property type="entry name" value="Ribokinase"/>
    <property type="match status" value="1"/>
</dbReference>
<dbReference type="GO" id="GO:0004747">
    <property type="term" value="F:ribokinase activity"/>
    <property type="evidence" value="ECO:0007669"/>
    <property type="project" value="UniProtKB-UniRule"/>
</dbReference>
<feature type="binding site" evidence="9">
    <location>
        <begin position="224"/>
        <end position="229"/>
    </location>
    <ligand>
        <name>ATP</name>
        <dbReference type="ChEBI" id="CHEBI:30616"/>
    </ligand>
</feature>
<dbReference type="GO" id="GO:0005524">
    <property type="term" value="F:ATP binding"/>
    <property type="evidence" value="ECO:0007669"/>
    <property type="project" value="UniProtKB-UniRule"/>
</dbReference>
<feature type="binding site" evidence="9">
    <location>
        <position position="252"/>
    </location>
    <ligand>
        <name>K(+)</name>
        <dbReference type="ChEBI" id="CHEBI:29103"/>
    </ligand>
</feature>
<keyword evidence="6 9" id="KW-0460">Magnesium</keyword>
<keyword evidence="1 9" id="KW-0808">Transferase</keyword>
<reference evidence="11 12" key="1">
    <citation type="submission" date="2020-08" db="EMBL/GenBank/DDBJ databases">
        <title>Whole genome shotgun sequence of Actinocatenispora thailandica NBRC 105041.</title>
        <authorList>
            <person name="Komaki H."/>
            <person name="Tamura T."/>
        </authorList>
    </citation>
    <scope>NUCLEOTIDE SEQUENCE [LARGE SCALE GENOMIC DNA]</scope>
    <source>
        <strain evidence="11 12">NBRC 105041</strain>
    </source>
</reference>
<feature type="binding site" evidence="9">
    <location>
        <position position="256"/>
    </location>
    <ligand>
        <name>substrate</name>
    </ligand>
</feature>
<feature type="binding site" evidence="9">
    <location>
        <begin position="11"/>
        <end position="13"/>
    </location>
    <ligand>
        <name>substrate</name>
    </ligand>
</feature>
<proteinExistence type="inferred from homology"/>
<dbReference type="SUPFAM" id="SSF53613">
    <property type="entry name" value="Ribokinase-like"/>
    <property type="match status" value="1"/>
</dbReference>
<keyword evidence="12" id="KW-1185">Reference proteome</keyword>
<comment type="pathway">
    <text evidence="9">Carbohydrate metabolism; D-ribose degradation; D-ribose 5-phosphate from beta-D-ribopyranose: step 2/2.</text>
</comment>
<gene>
    <name evidence="11" type="primary">rbsK_1</name>
    <name evidence="9" type="synonym">rbsK</name>
    <name evidence="11" type="ORF">Athai_17130</name>
</gene>